<comment type="caution">
    <text evidence="1">The sequence shown here is derived from an EMBL/GenBank/DDBJ whole genome shotgun (WGS) entry which is preliminary data.</text>
</comment>
<dbReference type="Gene3D" id="2.60.120.10">
    <property type="entry name" value="Jelly Rolls"/>
    <property type="match status" value="1"/>
</dbReference>
<gene>
    <name evidence="1" type="ORF">ENR47_04650</name>
</gene>
<name>A0A832M4P9_9CYAN</name>
<reference evidence="1" key="1">
    <citation type="journal article" date="2020" name="mSystems">
        <title>Genome- and Community-Level Interaction Insights into Carbon Utilization and Element Cycling Functions of Hydrothermarchaeota in Hydrothermal Sediment.</title>
        <authorList>
            <person name="Zhou Z."/>
            <person name="Liu Y."/>
            <person name="Xu W."/>
            <person name="Pan J."/>
            <person name="Luo Z.H."/>
            <person name="Li M."/>
        </authorList>
    </citation>
    <scope>NUCLEOTIDE SEQUENCE [LARGE SCALE GENOMIC DNA]</scope>
    <source>
        <strain evidence="1">SpSt-402</strain>
    </source>
</reference>
<dbReference type="InterPro" id="IPR011051">
    <property type="entry name" value="RmlC_Cupin_sf"/>
</dbReference>
<dbReference type="AlphaFoldDB" id="A0A832M4P9"/>
<protein>
    <recommendedName>
        <fullName evidence="2">Cysteine dioxygenase</fullName>
    </recommendedName>
</protein>
<sequence>MNVDRFKPKPTHHYLIHRKIYRIKGEIATMNSSYSLSFSVFNSLIHNIRQYVVRTPKFLIQSAQAALQNRCHSQLLLHPYGYCYAPLLCNRLVELLILQWSIGSESKPHSHGASINFTRVLSGLVLERKYHISGGELQLVSERVLEPGQWAWTLPFEIHELVALDTAAETLHIYFPGRVC</sequence>
<dbReference type="EMBL" id="DSRD01000301">
    <property type="protein sequence ID" value="HGW93561.1"/>
    <property type="molecule type" value="Genomic_DNA"/>
</dbReference>
<evidence type="ECO:0000313" key="1">
    <source>
        <dbReference type="EMBL" id="HGW93561.1"/>
    </source>
</evidence>
<organism evidence="1">
    <name type="scientific">Oscillatoriales cyanobacterium SpSt-402</name>
    <dbReference type="NCBI Taxonomy" id="2282168"/>
    <lineage>
        <taxon>Bacteria</taxon>
        <taxon>Bacillati</taxon>
        <taxon>Cyanobacteriota</taxon>
        <taxon>Cyanophyceae</taxon>
        <taxon>Oscillatoriophycideae</taxon>
        <taxon>Oscillatoriales</taxon>
    </lineage>
</organism>
<accession>A0A832M4P9</accession>
<proteinExistence type="predicted"/>
<dbReference type="InterPro" id="IPR014710">
    <property type="entry name" value="RmlC-like_jellyroll"/>
</dbReference>
<evidence type="ECO:0008006" key="2">
    <source>
        <dbReference type="Google" id="ProtNLM"/>
    </source>
</evidence>
<dbReference type="SUPFAM" id="SSF51182">
    <property type="entry name" value="RmlC-like cupins"/>
    <property type="match status" value="1"/>
</dbReference>